<dbReference type="SUPFAM" id="SSF144091">
    <property type="entry name" value="Rhomboid-like"/>
    <property type="match status" value="1"/>
</dbReference>
<feature type="transmembrane region" description="Helical" evidence="5">
    <location>
        <begin position="23"/>
        <end position="40"/>
    </location>
</feature>
<evidence type="ECO:0000256" key="5">
    <source>
        <dbReference type="SAM" id="Phobius"/>
    </source>
</evidence>
<keyword evidence="8" id="KW-1185">Reference proteome</keyword>
<keyword evidence="2 5" id="KW-0812">Transmembrane</keyword>
<organism evidence="7 8">
    <name type="scientific">Amycolatopsis camponoti</name>
    <dbReference type="NCBI Taxonomy" id="2606593"/>
    <lineage>
        <taxon>Bacteria</taxon>
        <taxon>Bacillati</taxon>
        <taxon>Actinomycetota</taxon>
        <taxon>Actinomycetes</taxon>
        <taxon>Pseudonocardiales</taxon>
        <taxon>Pseudonocardiaceae</taxon>
        <taxon>Amycolatopsis</taxon>
    </lineage>
</organism>
<gene>
    <name evidence="7" type="ORF">AA23TX_04455</name>
</gene>
<dbReference type="GO" id="GO:0004252">
    <property type="term" value="F:serine-type endopeptidase activity"/>
    <property type="evidence" value="ECO:0007669"/>
    <property type="project" value="InterPro"/>
</dbReference>
<evidence type="ECO:0000256" key="3">
    <source>
        <dbReference type="ARBA" id="ARBA00022989"/>
    </source>
</evidence>
<name>A0A6I8LNS3_9PSEU</name>
<dbReference type="RefSeq" id="WP_155544699.1">
    <property type="nucleotide sequence ID" value="NZ_CABVGP010000002.1"/>
</dbReference>
<evidence type="ECO:0000256" key="4">
    <source>
        <dbReference type="ARBA" id="ARBA00023136"/>
    </source>
</evidence>
<evidence type="ECO:0000256" key="2">
    <source>
        <dbReference type="ARBA" id="ARBA00022692"/>
    </source>
</evidence>
<keyword evidence="4 5" id="KW-0472">Membrane</keyword>
<feature type="transmembrane region" description="Helical" evidence="5">
    <location>
        <begin position="152"/>
        <end position="170"/>
    </location>
</feature>
<dbReference type="PANTHER" id="PTHR43731:SF9">
    <property type="entry name" value="SLR1461 PROTEIN"/>
    <property type="match status" value="1"/>
</dbReference>
<evidence type="ECO:0000259" key="6">
    <source>
        <dbReference type="Pfam" id="PF01694"/>
    </source>
</evidence>
<accession>A0A6I8LNS3</accession>
<dbReference type="Gene3D" id="1.20.1540.10">
    <property type="entry name" value="Rhomboid-like"/>
    <property type="match status" value="1"/>
</dbReference>
<dbReference type="Proteomes" id="UP000399805">
    <property type="component" value="Unassembled WGS sequence"/>
</dbReference>
<evidence type="ECO:0000313" key="8">
    <source>
        <dbReference type="Proteomes" id="UP000399805"/>
    </source>
</evidence>
<proteinExistence type="predicted"/>
<dbReference type="EMBL" id="CABVGP010000002">
    <property type="protein sequence ID" value="VVJ19434.1"/>
    <property type="molecule type" value="Genomic_DNA"/>
</dbReference>
<reference evidence="7 8" key="1">
    <citation type="submission" date="2019-09" db="EMBL/GenBank/DDBJ databases">
        <authorList>
            <person name="Leyn A S."/>
        </authorList>
    </citation>
    <scope>NUCLEOTIDE SEQUENCE [LARGE SCALE GENOMIC DNA]</scope>
    <source>
        <strain evidence="7">AA231_1</strain>
    </source>
</reference>
<feature type="transmembrane region" description="Helical" evidence="5">
    <location>
        <begin position="176"/>
        <end position="195"/>
    </location>
</feature>
<dbReference type="AlphaFoldDB" id="A0A6I8LNS3"/>
<evidence type="ECO:0000256" key="1">
    <source>
        <dbReference type="ARBA" id="ARBA00004141"/>
    </source>
</evidence>
<evidence type="ECO:0000313" key="7">
    <source>
        <dbReference type="EMBL" id="VVJ19434.1"/>
    </source>
</evidence>
<feature type="transmembrane region" description="Helical" evidence="5">
    <location>
        <begin position="124"/>
        <end position="145"/>
    </location>
</feature>
<dbReference type="PANTHER" id="PTHR43731">
    <property type="entry name" value="RHOMBOID PROTEASE"/>
    <property type="match status" value="1"/>
</dbReference>
<dbReference type="InterPro" id="IPR022764">
    <property type="entry name" value="Peptidase_S54_rhomboid_dom"/>
</dbReference>
<protein>
    <recommendedName>
        <fullName evidence="6">Peptidase S54 rhomboid domain-containing protein</fullName>
    </recommendedName>
</protein>
<feature type="transmembrane region" description="Helical" evidence="5">
    <location>
        <begin position="100"/>
        <end position="118"/>
    </location>
</feature>
<dbReference type="InterPro" id="IPR050925">
    <property type="entry name" value="Rhomboid_protease_S54"/>
</dbReference>
<dbReference type="InterPro" id="IPR035952">
    <property type="entry name" value="Rhomboid-like_sf"/>
</dbReference>
<comment type="subcellular location">
    <subcellularLocation>
        <location evidence="1">Membrane</location>
        <topology evidence="1">Multi-pass membrane protein</topology>
    </subcellularLocation>
</comment>
<sequence length="218" mass="23718">MSTTSEGPARSEAEMMIAEAKKALWVMVGLLAVMWVIQLVNAPTDYDLSREFGIVTRDPASLPEIFTAPFLHYGWDHIEANSGPLFVFGFLAAYRGVKKWLGVSVLIIVASGLGIWFISPTSAVTVGASGLVFGYFGYIIVRGLFDRHPIDIVIGLVMALCFAYQFVSLLPTEEGVSWQGHMFGFVGGIVGGWLFRDKRPKAVAAPDATTTLLPKNLT</sequence>
<feature type="domain" description="Peptidase S54 rhomboid" evidence="6">
    <location>
        <begin position="64"/>
        <end position="196"/>
    </location>
</feature>
<keyword evidence="3 5" id="KW-1133">Transmembrane helix</keyword>
<dbReference type="GO" id="GO:0016020">
    <property type="term" value="C:membrane"/>
    <property type="evidence" value="ECO:0007669"/>
    <property type="project" value="UniProtKB-SubCell"/>
</dbReference>
<dbReference type="Pfam" id="PF01694">
    <property type="entry name" value="Rhomboid"/>
    <property type="match status" value="1"/>
</dbReference>